<reference evidence="1" key="1">
    <citation type="submission" date="2014-11" db="EMBL/GenBank/DDBJ databases">
        <authorList>
            <person name="Amaro Gonzalez C."/>
        </authorList>
    </citation>
    <scope>NUCLEOTIDE SEQUENCE</scope>
</reference>
<proteinExistence type="predicted"/>
<protein>
    <submittedName>
        <fullName evidence="1">Uncharacterized protein</fullName>
    </submittedName>
</protein>
<organism evidence="1">
    <name type="scientific">Anguilla anguilla</name>
    <name type="common">European freshwater eel</name>
    <name type="synonym">Muraena anguilla</name>
    <dbReference type="NCBI Taxonomy" id="7936"/>
    <lineage>
        <taxon>Eukaryota</taxon>
        <taxon>Metazoa</taxon>
        <taxon>Chordata</taxon>
        <taxon>Craniata</taxon>
        <taxon>Vertebrata</taxon>
        <taxon>Euteleostomi</taxon>
        <taxon>Actinopterygii</taxon>
        <taxon>Neopterygii</taxon>
        <taxon>Teleostei</taxon>
        <taxon>Anguilliformes</taxon>
        <taxon>Anguillidae</taxon>
        <taxon>Anguilla</taxon>
    </lineage>
</organism>
<evidence type="ECO:0000313" key="1">
    <source>
        <dbReference type="EMBL" id="JAH16986.1"/>
    </source>
</evidence>
<dbReference type="EMBL" id="GBXM01091591">
    <property type="protein sequence ID" value="JAH16986.1"/>
    <property type="molecule type" value="Transcribed_RNA"/>
</dbReference>
<accession>A0A0E9QJC5</accession>
<sequence>MHWHEIHLGDSCSLVLGPQREQAQTKRSYYIYFFNFGKT</sequence>
<dbReference type="AlphaFoldDB" id="A0A0E9QJC5"/>
<reference evidence="1" key="2">
    <citation type="journal article" date="2015" name="Fish Shellfish Immunol.">
        <title>Early steps in the European eel (Anguilla anguilla)-Vibrio vulnificus interaction in the gills: Role of the RtxA13 toxin.</title>
        <authorList>
            <person name="Callol A."/>
            <person name="Pajuelo D."/>
            <person name="Ebbesson L."/>
            <person name="Teles M."/>
            <person name="MacKenzie S."/>
            <person name="Amaro C."/>
        </authorList>
    </citation>
    <scope>NUCLEOTIDE SEQUENCE</scope>
</reference>
<name>A0A0E9QJC5_ANGAN</name>